<keyword evidence="2" id="KW-1185">Reference proteome</keyword>
<dbReference type="GeneID" id="54987615"/>
<dbReference type="KEGG" id="vg:54987615"/>
<sequence>MAKWLDIKGPVVADTVYADSTLVAKDVSFTLPGIEFLTADVQAMGNMTVPLIGLLENMELSITKIGVDNGLRRMNRLEKQSFEFRWVQNVVKSDGSTAPEGCKAFVRTMPASFPELGVEVGSATEAENAYNVTRLQIYANGVEICCVDRLAQILRINGKDYMSQINNLL</sequence>
<dbReference type="Pfam" id="PF04985">
    <property type="entry name" value="Phage_tube"/>
    <property type="match status" value="1"/>
</dbReference>
<evidence type="ECO:0000313" key="2">
    <source>
        <dbReference type="Proteomes" id="UP000240319"/>
    </source>
</evidence>
<accession>A0A2K9V2S2</accession>
<dbReference type="InterPro" id="IPR006498">
    <property type="entry name" value="Tail_tube"/>
</dbReference>
<evidence type="ECO:0000313" key="1">
    <source>
        <dbReference type="EMBL" id="AUV56365.1"/>
    </source>
</evidence>
<dbReference type="RefSeq" id="YP_009797204.1">
    <property type="nucleotide sequence ID" value="NC_047911.1"/>
</dbReference>
<organism evidence="1 2">
    <name type="scientific">Faecalibacterium phage FP_Lagaffe</name>
    <dbReference type="NCBI Taxonomy" id="2070183"/>
    <lineage>
        <taxon>Viruses</taxon>
        <taxon>Duplodnaviria</taxon>
        <taxon>Heunggongvirae</taxon>
        <taxon>Uroviricota</taxon>
        <taxon>Caudoviricetes</taxon>
        <taxon>Lagaffevirus</taxon>
        <taxon>Lagaffevirus lagaffe</taxon>
    </lineage>
</organism>
<protein>
    <submittedName>
        <fullName evidence="1">Major tail protein</fullName>
    </submittedName>
</protein>
<name>A0A2K9V2S2_9CAUD</name>
<dbReference type="EMBL" id="MG711461">
    <property type="protein sequence ID" value="AUV56365.1"/>
    <property type="molecule type" value="Genomic_DNA"/>
</dbReference>
<dbReference type="Proteomes" id="UP000240319">
    <property type="component" value="Segment"/>
</dbReference>
<proteinExistence type="predicted"/>
<reference evidence="1 2" key="1">
    <citation type="submission" date="2017-12" db="EMBL/GenBank/DDBJ databases">
        <title>Phages infecting Faecalibacterium prausnitzii belong to novel viral genera that help decipher intestinal viromes.</title>
        <authorList>
            <person name="Petit M.-A."/>
            <person name="De Paepe M."/>
            <person name="Benevides L."/>
            <person name="Langella P."/>
        </authorList>
    </citation>
    <scope>NUCLEOTIDE SEQUENCE [LARGE SCALE GENOMIC DNA]</scope>
</reference>